<dbReference type="InterPro" id="IPR017891">
    <property type="entry name" value="Insulin_GF-bd_Cys-rich_CS"/>
</dbReference>
<keyword evidence="3" id="KW-1185">Reference proteome</keyword>
<sequence length="342" mass="37080">MVSSVLWTSVATLAFLCLAVPGSGYVVLREGEKCGENVQSGCESGLLCVPDNPTPDDFFAVGACTRAPGCNCSEFQCPPRQRHGHCHSRVVIDPCGCCTHCPKKKGQVCGGPSWRYGNCDIDQVCALFVGLDSARPPQTGVCKAIPKHLKKSFPVPLCPVRSGCNVHVGNCDCYSDQSCDASFSYNSYEACYKELMAFIMYDGYASDVETPPEPEVPVYTCKEWSCEVRACECVCQYRKCDYRTAPLLEAACCDVLKDSGCLNTSCHETPTLPCPADSFISEPHTEPGQCCPVVPAMCTCDFQTCTPKPTYCPNRGLPQLVVKGNGHPGTCCDRYECVKEGH</sequence>
<evidence type="ECO:0000256" key="1">
    <source>
        <dbReference type="SAM" id="SignalP"/>
    </source>
</evidence>
<dbReference type="InterPro" id="IPR009030">
    <property type="entry name" value="Growth_fac_rcpt_cys_sf"/>
</dbReference>
<comment type="caution">
    <text evidence="2">The sequence shown here is derived from an EMBL/GenBank/DDBJ whole genome shotgun (WGS) entry which is preliminary data.</text>
</comment>
<dbReference type="SUPFAM" id="SSF57184">
    <property type="entry name" value="Growth factor receptor domain"/>
    <property type="match status" value="1"/>
</dbReference>
<evidence type="ECO:0000313" key="3">
    <source>
        <dbReference type="Proteomes" id="UP000593565"/>
    </source>
</evidence>
<dbReference type="Proteomes" id="UP000593565">
    <property type="component" value="Unassembled WGS sequence"/>
</dbReference>
<dbReference type="AlphaFoldDB" id="A0A7J5ZRU4"/>
<feature type="chain" id="PRO_5029534606" description="IGFBP N-terminal domain-containing protein" evidence="1">
    <location>
        <begin position="25"/>
        <end position="342"/>
    </location>
</feature>
<dbReference type="PROSITE" id="PS00222">
    <property type="entry name" value="IGFBP_N_1"/>
    <property type="match status" value="1"/>
</dbReference>
<name>A0A7J5ZRU4_AMEME</name>
<evidence type="ECO:0008006" key="4">
    <source>
        <dbReference type="Google" id="ProtNLM"/>
    </source>
</evidence>
<protein>
    <recommendedName>
        <fullName evidence="4">IGFBP N-terminal domain-containing protein</fullName>
    </recommendedName>
</protein>
<evidence type="ECO:0000313" key="2">
    <source>
        <dbReference type="EMBL" id="KAF4072651.1"/>
    </source>
</evidence>
<feature type="signal peptide" evidence="1">
    <location>
        <begin position="1"/>
        <end position="24"/>
    </location>
</feature>
<keyword evidence="1" id="KW-0732">Signal</keyword>
<dbReference type="EMBL" id="JAAGNN010000025">
    <property type="protein sequence ID" value="KAF4072651.1"/>
    <property type="molecule type" value="Genomic_DNA"/>
</dbReference>
<accession>A0A7J5ZRU4</accession>
<dbReference type="Gene3D" id="4.10.40.20">
    <property type="match status" value="1"/>
</dbReference>
<organism evidence="2 3">
    <name type="scientific">Ameiurus melas</name>
    <name type="common">Black bullhead</name>
    <name type="synonym">Silurus melas</name>
    <dbReference type="NCBI Taxonomy" id="219545"/>
    <lineage>
        <taxon>Eukaryota</taxon>
        <taxon>Metazoa</taxon>
        <taxon>Chordata</taxon>
        <taxon>Craniata</taxon>
        <taxon>Vertebrata</taxon>
        <taxon>Euteleostomi</taxon>
        <taxon>Actinopterygii</taxon>
        <taxon>Neopterygii</taxon>
        <taxon>Teleostei</taxon>
        <taxon>Ostariophysi</taxon>
        <taxon>Siluriformes</taxon>
        <taxon>Ictaluridae</taxon>
        <taxon>Ameiurus</taxon>
    </lineage>
</organism>
<reference evidence="2 3" key="1">
    <citation type="submission" date="2020-02" db="EMBL/GenBank/DDBJ databases">
        <title>A chromosome-scale genome assembly of the black bullhead catfish (Ameiurus melas).</title>
        <authorList>
            <person name="Wen M."/>
            <person name="Zham M."/>
            <person name="Cabau C."/>
            <person name="Klopp C."/>
            <person name="Donnadieu C."/>
            <person name="Roques C."/>
            <person name="Bouchez O."/>
            <person name="Lampietro C."/>
            <person name="Jouanno E."/>
            <person name="Herpin A."/>
            <person name="Louis A."/>
            <person name="Berthelot C."/>
            <person name="Parey E."/>
            <person name="Roest-Crollius H."/>
            <person name="Braasch I."/>
            <person name="Postlethwait J."/>
            <person name="Robinson-Rechavi M."/>
            <person name="Echchiki A."/>
            <person name="Begum T."/>
            <person name="Montfort J."/>
            <person name="Schartl M."/>
            <person name="Bobe J."/>
            <person name="Guiguen Y."/>
        </authorList>
    </citation>
    <scope>NUCLEOTIDE SEQUENCE [LARGE SCALE GENOMIC DNA]</scope>
    <source>
        <strain evidence="2">M_S1</strain>
        <tissue evidence="2">Blood</tissue>
    </source>
</reference>
<proteinExistence type="predicted"/>
<gene>
    <name evidence="2" type="ORF">AMELA_G00265260</name>
</gene>